<feature type="non-terminal residue" evidence="1">
    <location>
        <position position="1"/>
    </location>
</feature>
<accession>A0A0F9EWR3</accession>
<evidence type="ECO:0000313" key="1">
    <source>
        <dbReference type="EMBL" id="KKL78489.1"/>
    </source>
</evidence>
<gene>
    <name evidence="1" type="ORF">LCGC14_2024370</name>
</gene>
<proteinExistence type="predicted"/>
<name>A0A0F9EWR3_9ZZZZ</name>
<protein>
    <submittedName>
        <fullName evidence="1">Uncharacterized protein</fullName>
    </submittedName>
</protein>
<organism evidence="1">
    <name type="scientific">marine sediment metagenome</name>
    <dbReference type="NCBI Taxonomy" id="412755"/>
    <lineage>
        <taxon>unclassified sequences</taxon>
        <taxon>metagenomes</taxon>
        <taxon>ecological metagenomes</taxon>
    </lineage>
</organism>
<dbReference type="AlphaFoldDB" id="A0A0F9EWR3"/>
<reference evidence="1" key="1">
    <citation type="journal article" date="2015" name="Nature">
        <title>Complex archaea that bridge the gap between prokaryotes and eukaryotes.</title>
        <authorList>
            <person name="Spang A."/>
            <person name="Saw J.H."/>
            <person name="Jorgensen S.L."/>
            <person name="Zaremba-Niedzwiedzka K."/>
            <person name="Martijn J."/>
            <person name="Lind A.E."/>
            <person name="van Eijk R."/>
            <person name="Schleper C."/>
            <person name="Guy L."/>
            <person name="Ettema T.J."/>
        </authorList>
    </citation>
    <scope>NUCLEOTIDE SEQUENCE</scope>
</reference>
<comment type="caution">
    <text evidence="1">The sequence shown here is derived from an EMBL/GenBank/DDBJ whole genome shotgun (WGS) entry which is preliminary data.</text>
</comment>
<dbReference type="EMBL" id="LAZR01023440">
    <property type="protein sequence ID" value="KKL78489.1"/>
    <property type="molecule type" value="Genomic_DNA"/>
</dbReference>
<sequence>VYVVEPAANLHPAGFRFDQAILAACLAQAEIDVEDVQANFMQKYTQKALSQAHKIDGRSAPRSLGTMNKRERNFRERTFRDITTDWDI</sequence>